<dbReference type="PROSITE" id="PS50021">
    <property type="entry name" value="CH"/>
    <property type="match status" value="1"/>
</dbReference>
<keyword evidence="2" id="KW-0493">Microtubule</keyword>
<dbReference type="InterPro" id="IPR036961">
    <property type="entry name" value="Kinesin_motor_dom_sf"/>
</dbReference>
<dbReference type="SMART" id="SM00033">
    <property type="entry name" value="CH"/>
    <property type="match status" value="1"/>
</dbReference>
<keyword evidence="4 7" id="KW-0067">ATP-binding</keyword>
<organism evidence="11 12">
    <name type="scientific">Panicum virgatum</name>
    <name type="common">Blackwell switchgrass</name>
    <dbReference type="NCBI Taxonomy" id="38727"/>
    <lineage>
        <taxon>Eukaryota</taxon>
        <taxon>Viridiplantae</taxon>
        <taxon>Streptophyta</taxon>
        <taxon>Embryophyta</taxon>
        <taxon>Tracheophyta</taxon>
        <taxon>Spermatophyta</taxon>
        <taxon>Magnoliopsida</taxon>
        <taxon>Liliopsida</taxon>
        <taxon>Poales</taxon>
        <taxon>Poaceae</taxon>
        <taxon>PACMAD clade</taxon>
        <taxon>Panicoideae</taxon>
        <taxon>Panicodae</taxon>
        <taxon>Paniceae</taxon>
        <taxon>Panicinae</taxon>
        <taxon>Panicum</taxon>
        <taxon>Panicum sect. Hiantes</taxon>
    </lineage>
</organism>
<evidence type="ECO:0000256" key="3">
    <source>
        <dbReference type="ARBA" id="ARBA00022741"/>
    </source>
</evidence>
<dbReference type="GO" id="GO:0003777">
    <property type="term" value="F:microtubule motor activity"/>
    <property type="evidence" value="ECO:0007669"/>
    <property type="project" value="InterPro"/>
</dbReference>
<dbReference type="GO" id="GO:0008017">
    <property type="term" value="F:microtubule binding"/>
    <property type="evidence" value="ECO:0007669"/>
    <property type="project" value="InterPro"/>
</dbReference>
<dbReference type="SUPFAM" id="SSF52540">
    <property type="entry name" value="P-loop containing nucleoside triphosphate hydrolases"/>
    <property type="match status" value="1"/>
</dbReference>
<dbReference type="AlphaFoldDB" id="A0A8T0UJL0"/>
<feature type="domain" description="Calponin-homology (CH)" evidence="9">
    <location>
        <begin position="33"/>
        <end position="155"/>
    </location>
</feature>
<dbReference type="InterPro" id="IPR001752">
    <property type="entry name" value="Kinesin_motor_dom"/>
</dbReference>
<evidence type="ECO:0000256" key="8">
    <source>
        <dbReference type="SAM" id="Coils"/>
    </source>
</evidence>
<evidence type="ECO:0000259" key="10">
    <source>
        <dbReference type="PROSITE" id="PS50067"/>
    </source>
</evidence>
<dbReference type="GO" id="GO:0007018">
    <property type="term" value="P:microtubule-based movement"/>
    <property type="evidence" value="ECO:0007669"/>
    <property type="project" value="InterPro"/>
</dbReference>
<dbReference type="Pfam" id="PF00225">
    <property type="entry name" value="Kinesin"/>
    <property type="match status" value="1"/>
</dbReference>
<feature type="binding site" evidence="7">
    <location>
        <begin position="487"/>
        <end position="494"/>
    </location>
    <ligand>
        <name>ATP</name>
        <dbReference type="ChEBI" id="CHEBI:30616"/>
    </ligand>
</feature>
<proteinExistence type="inferred from homology"/>
<dbReference type="InterPro" id="IPR001715">
    <property type="entry name" value="CH_dom"/>
</dbReference>
<dbReference type="EMBL" id="CM029042">
    <property type="protein sequence ID" value="KAG2621276.1"/>
    <property type="molecule type" value="Genomic_DNA"/>
</dbReference>
<evidence type="ECO:0000313" key="12">
    <source>
        <dbReference type="Proteomes" id="UP000823388"/>
    </source>
</evidence>
<feature type="domain" description="Kinesin motor" evidence="10">
    <location>
        <begin position="404"/>
        <end position="729"/>
    </location>
</feature>
<keyword evidence="3 7" id="KW-0547">Nucleotide-binding</keyword>
<dbReference type="PANTHER" id="PTHR47972">
    <property type="entry name" value="KINESIN-LIKE PROTEIN KLP-3"/>
    <property type="match status" value="1"/>
</dbReference>
<gene>
    <name evidence="11" type="ORF">PVAP13_3NG247400</name>
</gene>
<evidence type="ECO:0000256" key="2">
    <source>
        <dbReference type="ARBA" id="ARBA00022701"/>
    </source>
</evidence>
<evidence type="ECO:0000256" key="1">
    <source>
        <dbReference type="ARBA" id="ARBA00010899"/>
    </source>
</evidence>
<dbReference type="PRINTS" id="PR00380">
    <property type="entry name" value="KINESINHEAVY"/>
</dbReference>
<dbReference type="GO" id="GO:0005524">
    <property type="term" value="F:ATP binding"/>
    <property type="evidence" value="ECO:0007669"/>
    <property type="project" value="UniProtKB-UniRule"/>
</dbReference>
<accession>A0A8T0UJL0</accession>
<evidence type="ECO:0000256" key="6">
    <source>
        <dbReference type="ARBA" id="ARBA00023175"/>
    </source>
</evidence>
<keyword evidence="12" id="KW-1185">Reference proteome</keyword>
<evidence type="ECO:0000256" key="5">
    <source>
        <dbReference type="ARBA" id="ARBA00023054"/>
    </source>
</evidence>
<dbReference type="CDD" id="cd21203">
    <property type="entry name" value="CH_AtKIN14-like"/>
    <property type="match status" value="1"/>
</dbReference>
<dbReference type="Gene3D" id="3.40.850.10">
    <property type="entry name" value="Kinesin motor domain"/>
    <property type="match status" value="1"/>
</dbReference>
<dbReference type="PANTHER" id="PTHR47972:SF31">
    <property type="entry name" value="KINESIN-LIKE PROTEIN KIN-14Q"/>
    <property type="match status" value="1"/>
</dbReference>
<dbReference type="Proteomes" id="UP000823388">
    <property type="component" value="Chromosome 3N"/>
</dbReference>
<feature type="coiled-coil region" evidence="8">
    <location>
        <begin position="342"/>
        <end position="404"/>
    </location>
</feature>
<dbReference type="InterPro" id="IPR036872">
    <property type="entry name" value="CH_dom_sf"/>
</dbReference>
<protein>
    <submittedName>
        <fullName evidence="11">Uncharacterized protein</fullName>
    </submittedName>
</protein>
<sequence length="788" mass="86772">MAAVASVVEEVLRRGVGSVGDDDVAARRAEEAAIRRHDAASWLRKTVGVVCAKDLPDEPSEEEFQLGLRNGIVLCNALNKVQPGAIPKVVGVLSESTAPADGPALCAYQYFENLRNFVVAVQNFGLPTFEVSDLEKGGKSVRVVDCILALKSFNESKKTGRQASCKYGGILKPFTPGNYFILKNSEAFMNKNMRNHSAEAIQNGFSGEQNASTDCFLESSELTTSNSLSTLVRAVLLDKKPEEIPLIVESLLGKVIQEYEHRFANQNLLQCTGNLKGTVPLSGPDMQLESDYTSTSGQVKMDEERQNILNTEEVGFVVNGSKAAQQFQTDEEINFDLQHKQIRELRGTVSSIKSSMEQLKLQYSEEFTKLGKHLYTISNSASRYHKVLEENRKLYNQIQDLKGNIRVYCRVRPFLPGQISSSSSVAGMEETTITINASTKYAKDGTKSFTFNKVFGPAATQDEVFSDMQPLIRSVLDGFNVCIFAYGQTGSGKTYTMSGPKVLTEESLGVNYRALNDLFSLQAQRKGTINYDISVQMIEIYNEQVRDLLDDSGNRRLEIKNTSQKGLAVPDASIVPVTSTVDVVELMNQGQKNRAVGSTAINNRSSRSHSCLTVHVQGKDLTSGTILRGCMHLVDLAGSERVDKSEVVGDRLKEAQYINKSLSALGDVIASLAQKNSHVPYRNSKLTQLLQDSLGGQAKMLMFVHISPELDAVGETISTLKFAERVASVELGAAKANKESSEVRELKEQVFAYFLLLISIKKAIGELKLRFISDVIFGHFRLLTSRLH</sequence>
<evidence type="ECO:0000313" key="11">
    <source>
        <dbReference type="EMBL" id="KAG2621276.1"/>
    </source>
</evidence>
<dbReference type="GO" id="GO:0016887">
    <property type="term" value="F:ATP hydrolysis activity"/>
    <property type="evidence" value="ECO:0007669"/>
    <property type="project" value="UniProtKB-ARBA"/>
</dbReference>
<dbReference type="SMART" id="SM00129">
    <property type="entry name" value="KISc"/>
    <property type="match status" value="1"/>
</dbReference>
<dbReference type="GO" id="GO:0005874">
    <property type="term" value="C:microtubule"/>
    <property type="evidence" value="ECO:0007669"/>
    <property type="project" value="UniProtKB-KW"/>
</dbReference>
<evidence type="ECO:0000259" key="9">
    <source>
        <dbReference type="PROSITE" id="PS50021"/>
    </source>
</evidence>
<name>A0A8T0UJL0_PANVG</name>
<dbReference type="FunFam" id="3.40.850.10:FF:000045">
    <property type="entry name" value="Kinesin-like protein KIN-14I isoform A"/>
    <property type="match status" value="1"/>
</dbReference>
<keyword evidence="5 8" id="KW-0175">Coiled coil</keyword>
<reference evidence="11" key="1">
    <citation type="submission" date="2020-05" db="EMBL/GenBank/DDBJ databases">
        <title>WGS assembly of Panicum virgatum.</title>
        <authorList>
            <person name="Lovell J.T."/>
            <person name="Jenkins J."/>
            <person name="Shu S."/>
            <person name="Juenger T.E."/>
            <person name="Schmutz J."/>
        </authorList>
    </citation>
    <scope>NUCLEOTIDE SEQUENCE</scope>
    <source>
        <strain evidence="11">AP13</strain>
    </source>
</reference>
<comment type="similarity">
    <text evidence="1">Belongs to the TRAFAC class myosin-kinesin ATPase superfamily. Kinesin family. KIN-14 subfamily.</text>
</comment>
<dbReference type="CDD" id="cd01366">
    <property type="entry name" value="KISc_C_terminal"/>
    <property type="match status" value="1"/>
</dbReference>
<dbReference type="PROSITE" id="PS50067">
    <property type="entry name" value="KINESIN_MOTOR_2"/>
    <property type="match status" value="1"/>
</dbReference>
<dbReference type="SUPFAM" id="SSF47576">
    <property type="entry name" value="Calponin-homology domain, CH-domain"/>
    <property type="match status" value="1"/>
</dbReference>
<dbReference type="Pfam" id="PF00307">
    <property type="entry name" value="CH"/>
    <property type="match status" value="1"/>
</dbReference>
<evidence type="ECO:0000256" key="4">
    <source>
        <dbReference type="ARBA" id="ARBA00022840"/>
    </source>
</evidence>
<dbReference type="Gene3D" id="1.10.418.10">
    <property type="entry name" value="Calponin-like domain"/>
    <property type="match status" value="1"/>
</dbReference>
<evidence type="ECO:0000256" key="7">
    <source>
        <dbReference type="PROSITE-ProRule" id="PRU00283"/>
    </source>
</evidence>
<dbReference type="InterPro" id="IPR027417">
    <property type="entry name" value="P-loop_NTPase"/>
</dbReference>
<comment type="caution">
    <text evidence="11">The sequence shown here is derived from an EMBL/GenBank/DDBJ whole genome shotgun (WGS) entry which is preliminary data.</text>
</comment>
<dbReference type="InterPro" id="IPR027640">
    <property type="entry name" value="Kinesin-like_fam"/>
</dbReference>
<keyword evidence="6 7" id="KW-0505">Motor protein</keyword>